<dbReference type="NCBIfam" id="NF001391">
    <property type="entry name" value="PRK00281.1-5"/>
    <property type="match status" value="1"/>
</dbReference>
<gene>
    <name evidence="14" type="primary">uppP</name>
    <name evidence="15" type="ORF">JCM16774_0611</name>
</gene>
<evidence type="ECO:0000313" key="15">
    <source>
        <dbReference type="EMBL" id="BBM35683.1"/>
    </source>
</evidence>
<dbReference type="PANTHER" id="PTHR30622:SF3">
    <property type="entry name" value="UNDECAPRENYL-DIPHOSPHATASE"/>
    <property type="match status" value="1"/>
</dbReference>
<accession>A0A510JC96</accession>
<keyword evidence="7 14" id="KW-0378">Hydrolase</keyword>
<organism evidence="15 16">
    <name type="scientific">Pseudoleptotrichia goodfellowii</name>
    <dbReference type="NCBI Taxonomy" id="157692"/>
    <lineage>
        <taxon>Bacteria</taxon>
        <taxon>Fusobacteriati</taxon>
        <taxon>Fusobacteriota</taxon>
        <taxon>Fusobacteriia</taxon>
        <taxon>Fusobacteriales</taxon>
        <taxon>Leptotrichiaceae</taxon>
        <taxon>Pseudoleptotrichia</taxon>
    </lineage>
</organism>
<dbReference type="GO" id="GO:0050380">
    <property type="term" value="F:undecaprenyl-diphosphatase activity"/>
    <property type="evidence" value="ECO:0007669"/>
    <property type="project" value="UniProtKB-UniRule"/>
</dbReference>
<keyword evidence="6 14" id="KW-0812">Transmembrane</keyword>
<proteinExistence type="inferred from homology"/>
<dbReference type="NCBIfam" id="NF001390">
    <property type="entry name" value="PRK00281.1-4"/>
    <property type="match status" value="1"/>
</dbReference>
<keyword evidence="15" id="KW-0808">Transferase</keyword>
<evidence type="ECO:0000256" key="9">
    <source>
        <dbReference type="ARBA" id="ARBA00023136"/>
    </source>
</evidence>
<evidence type="ECO:0000256" key="10">
    <source>
        <dbReference type="ARBA" id="ARBA00023251"/>
    </source>
</evidence>
<evidence type="ECO:0000313" key="16">
    <source>
        <dbReference type="Proteomes" id="UP000321606"/>
    </source>
</evidence>
<dbReference type="KEGG" id="lgo:JCM16774_0611"/>
<dbReference type="NCBIfam" id="NF001389">
    <property type="entry name" value="PRK00281.1-2"/>
    <property type="match status" value="1"/>
</dbReference>
<evidence type="ECO:0000256" key="5">
    <source>
        <dbReference type="ARBA" id="ARBA00022475"/>
    </source>
</evidence>
<dbReference type="AlphaFoldDB" id="A0A510JC96"/>
<keyword evidence="9 14" id="KW-0472">Membrane</keyword>
<dbReference type="GO" id="GO:0071555">
    <property type="term" value="P:cell wall organization"/>
    <property type="evidence" value="ECO:0007669"/>
    <property type="project" value="UniProtKB-KW"/>
</dbReference>
<keyword evidence="15" id="KW-0418">Kinase</keyword>
<comment type="miscellaneous">
    <text evidence="14">Bacitracin is thought to be involved in the inhibition of peptidoglycan synthesis by sequestering undecaprenyl diphosphate, thereby reducing the pool of lipid carrier available.</text>
</comment>
<dbReference type="Pfam" id="PF02673">
    <property type="entry name" value="BacA"/>
    <property type="match status" value="1"/>
</dbReference>
<sequence length="274" mass="30550">MIFDILKVVILSLVEGLTEFIPVSSTGHMIIVEKFIKLSENKSFVNAFEIIIQLGAILAVVVYFWHKLWPFSKNLSKAQSRGIILKWIKIIIAVLPAVVLGLLFDDIIDKYLFKVTVVAGTLIFYGVVLIWIESGKRKGGEISKVKDIPISKVIGIGLFQCLAMVPGTSRSAVTIIGGVLLGLNRVLATEFSFFLAIPTMMGATLLKVIKMGTKMTGYEWFLIGLGFVLSFVFAYGVIKVFMDYIKKHDFKVFGYYRIILGIIVFALYFTGVIK</sequence>
<dbReference type="STRING" id="714315.GCA_000516535_00610"/>
<keyword evidence="10 14" id="KW-0046">Antibiotic resistance</keyword>
<dbReference type="EMBL" id="AP019822">
    <property type="protein sequence ID" value="BBM35683.1"/>
    <property type="molecule type" value="Genomic_DNA"/>
</dbReference>
<dbReference type="RefSeq" id="WP_006808531.1">
    <property type="nucleotide sequence ID" value="NZ_AP019822.1"/>
</dbReference>
<keyword evidence="5 14" id="KW-1003">Cell membrane</keyword>
<dbReference type="GO" id="GO:0005886">
    <property type="term" value="C:plasma membrane"/>
    <property type="evidence" value="ECO:0007669"/>
    <property type="project" value="UniProtKB-SubCell"/>
</dbReference>
<dbReference type="GO" id="GO:0016301">
    <property type="term" value="F:kinase activity"/>
    <property type="evidence" value="ECO:0007669"/>
    <property type="project" value="UniProtKB-KW"/>
</dbReference>
<keyword evidence="14" id="KW-0961">Cell wall biogenesis/degradation</keyword>
<dbReference type="EC" id="3.6.1.27" evidence="3 14"/>
<evidence type="ECO:0000256" key="2">
    <source>
        <dbReference type="ARBA" id="ARBA00010621"/>
    </source>
</evidence>
<evidence type="ECO:0000256" key="8">
    <source>
        <dbReference type="ARBA" id="ARBA00022989"/>
    </source>
</evidence>
<evidence type="ECO:0000256" key="6">
    <source>
        <dbReference type="ARBA" id="ARBA00022692"/>
    </source>
</evidence>
<evidence type="ECO:0000256" key="11">
    <source>
        <dbReference type="ARBA" id="ARBA00032707"/>
    </source>
</evidence>
<evidence type="ECO:0000256" key="14">
    <source>
        <dbReference type="HAMAP-Rule" id="MF_01006"/>
    </source>
</evidence>
<evidence type="ECO:0000256" key="13">
    <source>
        <dbReference type="ARBA" id="ARBA00047594"/>
    </source>
</evidence>
<feature type="transmembrane region" description="Helical" evidence="14">
    <location>
        <begin position="44"/>
        <end position="66"/>
    </location>
</feature>
<evidence type="ECO:0000256" key="4">
    <source>
        <dbReference type="ARBA" id="ARBA00021581"/>
    </source>
</evidence>
<feature type="transmembrane region" description="Helical" evidence="14">
    <location>
        <begin position="87"/>
        <end position="105"/>
    </location>
</feature>
<dbReference type="HAMAP" id="MF_01006">
    <property type="entry name" value="Undec_diphosphatase"/>
    <property type="match status" value="1"/>
</dbReference>
<comment type="catalytic activity">
    <reaction evidence="13 14">
        <text>di-trans,octa-cis-undecaprenyl diphosphate + H2O = di-trans,octa-cis-undecaprenyl phosphate + phosphate + H(+)</text>
        <dbReference type="Rhea" id="RHEA:28094"/>
        <dbReference type="ChEBI" id="CHEBI:15377"/>
        <dbReference type="ChEBI" id="CHEBI:15378"/>
        <dbReference type="ChEBI" id="CHEBI:43474"/>
        <dbReference type="ChEBI" id="CHEBI:58405"/>
        <dbReference type="ChEBI" id="CHEBI:60392"/>
        <dbReference type="EC" id="3.6.1.27"/>
    </reaction>
</comment>
<feature type="transmembrane region" description="Helical" evidence="14">
    <location>
        <begin position="221"/>
        <end position="242"/>
    </location>
</feature>
<feature type="transmembrane region" description="Helical" evidence="14">
    <location>
        <begin position="111"/>
        <end position="132"/>
    </location>
</feature>
<keyword evidence="14" id="KW-0573">Peptidoglycan synthesis</keyword>
<evidence type="ECO:0000256" key="3">
    <source>
        <dbReference type="ARBA" id="ARBA00012374"/>
    </source>
</evidence>
<dbReference type="OrthoDB" id="9808289at2"/>
<reference evidence="15 16" key="1">
    <citation type="submission" date="2019-07" db="EMBL/GenBank/DDBJ databases">
        <title>Complete Genome Sequence of Leptotrichia goodfellowii Strain JCM 16774.</title>
        <authorList>
            <person name="Watanabe S."/>
            <person name="Cui L."/>
        </authorList>
    </citation>
    <scope>NUCLEOTIDE SEQUENCE [LARGE SCALE GENOMIC DNA]</scope>
    <source>
        <strain evidence="15 16">JCM16774</strain>
    </source>
</reference>
<dbReference type="GO" id="GO:0046677">
    <property type="term" value="P:response to antibiotic"/>
    <property type="evidence" value="ECO:0007669"/>
    <property type="project" value="UniProtKB-UniRule"/>
</dbReference>
<dbReference type="GO" id="GO:0008360">
    <property type="term" value="P:regulation of cell shape"/>
    <property type="evidence" value="ECO:0007669"/>
    <property type="project" value="UniProtKB-KW"/>
</dbReference>
<evidence type="ECO:0000256" key="7">
    <source>
        <dbReference type="ARBA" id="ARBA00022801"/>
    </source>
</evidence>
<dbReference type="PANTHER" id="PTHR30622">
    <property type="entry name" value="UNDECAPRENYL-DIPHOSPHATASE"/>
    <property type="match status" value="1"/>
</dbReference>
<dbReference type="GO" id="GO:0009252">
    <property type="term" value="P:peptidoglycan biosynthetic process"/>
    <property type="evidence" value="ECO:0007669"/>
    <property type="project" value="UniProtKB-KW"/>
</dbReference>
<keyword evidence="8 14" id="KW-1133">Transmembrane helix</keyword>
<protein>
    <recommendedName>
        <fullName evidence="4 14">Undecaprenyl-diphosphatase</fullName>
        <ecNumber evidence="3 14">3.6.1.27</ecNumber>
    </recommendedName>
    <alternativeName>
        <fullName evidence="12 14">Bacitracin resistance protein</fullName>
    </alternativeName>
    <alternativeName>
        <fullName evidence="11 14">Undecaprenyl pyrophosphate phosphatase</fullName>
    </alternativeName>
</protein>
<evidence type="ECO:0000256" key="12">
    <source>
        <dbReference type="ARBA" id="ARBA00032932"/>
    </source>
</evidence>
<comment type="similarity">
    <text evidence="2 14">Belongs to the UppP family.</text>
</comment>
<dbReference type="InterPro" id="IPR003824">
    <property type="entry name" value="UppP"/>
</dbReference>
<dbReference type="Proteomes" id="UP000321606">
    <property type="component" value="Chromosome"/>
</dbReference>
<feature type="transmembrane region" description="Helical" evidence="14">
    <location>
        <begin position="191"/>
        <end position="209"/>
    </location>
</feature>
<comment type="function">
    <text evidence="14">Catalyzes the dephosphorylation of undecaprenyl diphosphate (UPP). Confers resistance to bacitracin.</text>
</comment>
<feature type="transmembrane region" description="Helical" evidence="14">
    <location>
        <begin position="254"/>
        <end position="273"/>
    </location>
</feature>
<comment type="subcellular location">
    <subcellularLocation>
        <location evidence="1 14">Cell membrane</location>
        <topology evidence="1 14">Multi-pass membrane protein</topology>
    </subcellularLocation>
</comment>
<name>A0A510JC96_9FUSO</name>
<evidence type="ECO:0000256" key="1">
    <source>
        <dbReference type="ARBA" id="ARBA00004651"/>
    </source>
</evidence>
<keyword evidence="14" id="KW-0133">Cell shape</keyword>
<dbReference type="NCBIfam" id="TIGR00753">
    <property type="entry name" value="undec_PP_bacA"/>
    <property type="match status" value="1"/>
</dbReference>